<evidence type="ECO:0000256" key="1">
    <source>
        <dbReference type="ARBA" id="ARBA00011073"/>
    </source>
</evidence>
<dbReference type="GO" id="GO:0006508">
    <property type="term" value="P:proteolysis"/>
    <property type="evidence" value="ECO:0007669"/>
    <property type="project" value="UniProtKB-KW"/>
</dbReference>
<dbReference type="RefSeq" id="WP_009365881.1">
    <property type="nucleotide sequence ID" value="NZ_ALJD01000003.1"/>
</dbReference>
<dbReference type="Proteomes" id="UP000007813">
    <property type="component" value="Unassembled WGS sequence"/>
</dbReference>
<dbReference type="PROSITE" id="PS00138">
    <property type="entry name" value="SUBTILASE_SER"/>
    <property type="match status" value="1"/>
</dbReference>
<dbReference type="MEROPS" id="S08.032"/>
<evidence type="ECO:0000313" key="10">
    <source>
        <dbReference type="Proteomes" id="UP000007813"/>
    </source>
</evidence>
<organism evidence="9 10">
    <name type="scientific">Halogranum salarium B-1</name>
    <dbReference type="NCBI Taxonomy" id="1210908"/>
    <lineage>
        <taxon>Archaea</taxon>
        <taxon>Methanobacteriati</taxon>
        <taxon>Methanobacteriota</taxon>
        <taxon>Stenosarchaea group</taxon>
        <taxon>Halobacteria</taxon>
        <taxon>Halobacteriales</taxon>
        <taxon>Haloferacaceae</taxon>
    </lineage>
</organism>
<dbReference type="SUPFAM" id="SSF52743">
    <property type="entry name" value="Subtilisin-like"/>
    <property type="match status" value="1"/>
</dbReference>
<accession>J3EY47</accession>
<evidence type="ECO:0000259" key="8">
    <source>
        <dbReference type="Pfam" id="PF00082"/>
    </source>
</evidence>
<dbReference type="GO" id="GO:0004252">
    <property type="term" value="F:serine-type endopeptidase activity"/>
    <property type="evidence" value="ECO:0007669"/>
    <property type="project" value="UniProtKB-UniRule"/>
</dbReference>
<dbReference type="PANTHER" id="PTHR43806">
    <property type="entry name" value="PEPTIDASE S8"/>
    <property type="match status" value="1"/>
</dbReference>
<dbReference type="InterPro" id="IPR023827">
    <property type="entry name" value="Peptidase_S8_Asp-AS"/>
</dbReference>
<dbReference type="InterPro" id="IPR006311">
    <property type="entry name" value="TAT_signal"/>
</dbReference>
<gene>
    <name evidence="9" type="ORF">HSB1_07700</name>
</gene>
<dbReference type="EMBL" id="ALJD01000003">
    <property type="protein sequence ID" value="EJN60167.1"/>
    <property type="molecule type" value="Genomic_DNA"/>
</dbReference>
<comment type="similarity">
    <text evidence="1 6 7">Belongs to the peptidase S8 family.</text>
</comment>
<dbReference type="PROSITE" id="PS00136">
    <property type="entry name" value="SUBTILASE_ASP"/>
    <property type="match status" value="1"/>
</dbReference>
<evidence type="ECO:0000256" key="6">
    <source>
        <dbReference type="PROSITE-ProRule" id="PRU01240"/>
    </source>
</evidence>
<dbReference type="PROSITE" id="PS51892">
    <property type="entry name" value="SUBTILASE"/>
    <property type="match status" value="1"/>
</dbReference>
<evidence type="ECO:0000313" key="9">
    <source>
        <dbReference type="EMBL" id="EJN60167.1"/>
    </source>
</evidence>
<evidence type="ECO:0000256" key="5">
    <source>
        <dbReference type="PIRSR" id="PIRSR615500-1"/>
    </source>
</evidence>
<dbReference type="Pfam" id="PF00082">
    <property type="entry name" value="Peptidase_S8"/>
    <property type="match status" value="1"/>
</dbReference>
<dbReference type="PROSITE" id="PS00137">
    <property type="entry name" value="SUBTILASE_HIS"/>
    <property type="match status" value="1"/>
</dbReference>
<evidence type="ECO:0000256" key="3">
    <source>
        <dbReference type="ARBA" id="ARBA00022801"/>
    </source>
</evidence>
<dbReference type="eggNOG" id="arCOG00702">
    <property type="taxonomic scope" value="Archaea"/>
</dbReference>
<dbReference type="InterPro" id="IPR023828">
    <property type="entry name" value="Peptidase_S8_Ser-AS"/>
</dbReference>
<evidence type="ECO:0000256" key="7">
    <source>
        <dbReference type="RuleBase" id="RU003355"/>
    </source>
</evidence>
<protein>
    <recommendedName>
        <fullName evidence="8">Peptidase S8/S53 domain-containing protein</fullName>
    </recommendedName>
</protein>
<feature type="active site" description="Charge relay system" evidence="5 6">
    <location>
        <position position="143"/>
    </location>
</feature>
<proteinExistence type="inferred from homology"/>
<keyword evidence="2 6" id="KW-0645">Protease</keyword>
<dbReference type="PANTHER" id="PTHR43806:SF65">
    <property type="entry name" value="SERINE PROTEASE APRX"/>
    <property type="match status" value="1"/>
</dbReference>
<evidence type="ECO:0000256" key="4">
    <source>
        <dbReference type="ARBA" id="ARBA00022825"/>
    </source>
</evidence>
<comment type="caution">
    <text evidence="9">The sequence shown here is derived from an EMBL/GenBank/DDBJ whole genome shotgun (WGS) entry which is preliminary data.</text>
</comment>
<dbReference type="InterPro" id="IPR022398">
    <property type="entry name" value="Peptidase_S8_His-AS"/>
</dbReference>
<dbReference type="PATRIC" id="fig|1210908.3.peg.729"/>
<feature type="active site" description="Charge relay system" evidence="5 6">
    <location>
        <position position="394"/>
    </location>
</feature>
<dbReference type="InterPro" id="IPR015500">
    <property type="entry name" value="Peptidase_S8_subtilisin-rel"/>
</dbReference>
<reference evidence="9 10" key="1">
    <citation type="journal article" date="2012" name="J. Bacteriol.">
        <title>Draft Genome Sequence of the Extremely Halophilic Archaeon Halogranum salarium B-1T.</title>
        <authorList>
            <person name="Kim K.K."/>
            <person name="Lee K.C."/>
            <person name="Lee J.S."/>
        </authorList>
    </citation>
    <scope>NUCLEOTIDE SEQUENCE [LARGE SCALE GENOMIC DNA]</scope>
    <source>
        <strain evidence="9 10">B-1</strain>
    </source>
</reference>
<keyword evidence="4 6" id="KW-0720">Serine protease</keyword>
<dbReference type="OrthoDB" id="341609at2157"/>
<dbReference type="InterPro" id="IPR036852">
    <property type="entry name" value="Peptidase_S8/S53_dom_sf"/>
</dbReference>
<sequence length="473" mass="48929">MSEPTHFVRRTVLKATGTAALVPFAGIAGASDDLTGIVDDTLDTATDALQETLVVFDSNDSISLLDDLDLSEGFLGFDVLPIGYTKLTGSQIETVAGWNEVRHVQANEELEYYNDDGREVTGAAAVQNDYGYTGETAHTVVVDSGIDGDHPDLAGNIAANYQWLGNPLGDPTLWAGVGSLDSDDIGHGTHCSGTIAGTGEASDGQYKGMAPDATITSYSTGAAVSILKSAAAYDHMLANGDGSTYQVVSNSYGTQNDEDFNPDDAMNVATWAAFEAGILPVFAAGNDGPSYRTLNAYAKAPHVLGIAATTDEKAVTDFSSRGRVDGSNWDRETAFGNLQTYYGGGATSGPLGIYRPALGAPGNNIVSTMSPGDALQASTVDDGELYYATISGTSMACPHVAGIATLVVDAYQQTHGSLPDTLGLLSTIEAEAYDALTSYEPASAGAGFVDAEAAVDRAEADDLAGFGDVTLVN</sequence>
<feature type="domain" description="Peptidase S8/S53" evidence="8">
    <location>
        <begin position="141"/>
        <end position="413"/>
    </location>
</feature>
<dbReference type="InterPro" id="IPR050131">
    <property type="entry name" value="Peptidase_S8_subtilisin-like"/>
</dbReference>
<keyword evidence="3 6" id="KW-0378">Hydrolase</keyword>
<dbReference type="PRINTS" id="PR00723">
    <property type="entry name" value="SUBTILISIN"/>
</dbReference>
<name>J3EY47_9EURY</name>
<dbReference type="AlphaFoldDB" id="J3EY47"/>
<dbReference type="InterPro" id="IPR000209">
    <property type="entry name" value="Peptidase_S8/S53_dom"/>
</dbReference>
<feature type="active site" description="Charge relay system" evidence="5 6">
    <location>
        <position position="187"/>
    </location>
</feature>
<dbReference type="PROSITE" id="PS51318">
    <property type="entry name" value="TAT"/>
    <property type="match status" value="1"/>
</dbReference>
<evidence type="ECO:0000256" key="2">
    <source>
        <dbReference type="ARBA" id="ARBA00022670"/>
    </source>
</evidence>
<dbReference type="Gene3D" id="3.40.50.200">
    <property type="entry name" value="Peptidase S8/S53 domain"/>
    <property type="match status" value="1"/>
</dbReference>